<reference evidence="2 3" key="1">
    <citation type="submission" date="2021-06" db="EMBL/GenBank/DDBJ databases">
        <authorList>
            <person name="Pan X."/>
        </authorList>
    </citation>
    <scope>NUCLEOTIDE SEQUENCE [LARGE SCALE GENOMIC DNA]</scope>
    <source>
        <strain evidence="2 3">4503</strain>
    </source>
</reference>
<keyword evidence="2" id="KW-0808">Transferase</keyword>
<protein>
    <submittedName>
        <fullName evidence="2">Histidine kinase</fullName>
    </submittedName>
</protein>
<organism evidence="2 3">
    <name type="scientific">Streptomyces niphimycinicus</name>
    <dbReference type="NCBI Taxonomy" id="2842201"/>
    <lineage>
        <taxon>Bacteria</taxon>
        <taxon>Bacillati</taxon>
        <taxon>Actinomycetota</taxon>
        <taxon>Actinomycetes</taxon>
        <taxon>Kitasatosporales</taxon>
        <taxon>Streptomycetaceae</taxon>
        <taxon>Streptomyces</taxon>
    </lineage>
</organism>
<evidence type="ECO:0000313" key="2">
    <source>
        <dbReference type="EMBL" id="MBU3870544.1"/>
    </source>
</evidence>
<dbReference type="EMBL" id="JAHLEM010000796">
    <property type="protein sequence ID" value="MBU3870544.1"/>
    <property type="molecule type" value="Genomic_DNA"/>
</dbReference>
<accession>A0ABS6CUH6</accession>
<feature type="non-terminal residue" evidence="2">
    <location>
        <position position="1"/>
    </location>
</feature>
<feature type="compositionally biased region" description="Basic and acidic residues" evidence="1">
    <location>
        <begin position="43"/>
        <end position="54"/>
    </location>
</feature>
<feature type="compositionally biased region" description="Basic and acidic residues" evidence="1">
    <location>
        <begin position="120"/>
        <end position="134"/>
    </location>
</feature>
<dbReference type="GO" id="GO:0016301">
    <property type="term" value="F:kinase activity"/>
    <property type="evidence" value="ECO:0007669"/>
    <property type="project" value="UniProtKB-KW"/>
</dbReference>
<evidence type="ECO:0000256" key="1">
    <source>
        <dbReference type="SAM" id="MobiDB-lite"/>
    </source>
</evidence>
<name>A0ABS6CUH6_9ACTN</name>
<comment type="caution">
    <text evidence="2">The sequence shown here is derived from an EMBL/GenBank/DDBJ whole genome shotgun (WGS) entry which is preliminary data.</text>
</comment>
<feature type="region of interest" description="Disordered" evidence="1">
    <location>
        <begin position="1"/>
        <end position="177"/>
    </location>
</feature>
<proteinExistence type="predicted"/>
<sequence length="177" mass="18381">QGGRPQLPTRGPAPELPAPSQPGTSWGARAAAGEDDWPGTPRDAVDTPRGHEEYDSTGQFARPDLGGSGDRRDPFGNRGPGDTGELPQLSDGPNLFEPRRGANGPQGGQGPADTGQFNRPDYDRGPGDTGEFARPELGQGPGDTGEYAQPRFEDAAPRGGRGPGDTGEFPRPNMGGP</sequence>
<dbReference type="Proteomes" id="UP000720508">
    <property type="component" value="Unassembled WGS sequence"/>
</dbReference>
<gene>
    <name evidence="2" type="ORF">KN815_42845</name>
</gene>
<keyword evidence="3" id="KW-1185">Reference proteome</keyword>
<evidence type="ECO:0000313" key="3">
    <source>
        <dbReference type="Proteomes" id="UP000720508"/>
    </source>
</evidence>
<keyword evidence="2" id="KW-0418">Kinase</keyword>
<feature type="non-terminal residue" evidence="2">
    <location>
        <position position="177"/>
    </location>
</feature>